<sequence length="143" mass="15107">MRRSILSMYRLGLDAALALPQASTLQSISPSRHASVATMSMDPLPGPTYTPTTELDQILHAMAVHLPDPACALDLCMEPSHRTAAPMHDMPTLIEPSSSSALSTRLTGSPSSARNRFTAISPNTSLFAVIPPSANAICKPVSV</sequence>
<proteinExistence type="predicted"/>
<name>R0KND1_EXST2</name>
<gene>
    <name evidence="1" type="ORF">SETTUDRAFT_185136</name>
</gene>
<evidence type="ECO:0000313" key="2">
    <source>
        <dbReference type="Proteomes" id="UP000016935"/>
    </source>
</evidence>
<accession>R0KND1</accession>
<keyword evidence="2" id="KW-1185">Reference proteome</keyword>
<organism evidence="1 2">
    <name type="scientific">Exserohilum turcicum (strain 28A)</name>
    <name type="common">Northern leaf blight fungus</name>
    <name type="synonym">Setosphaeria turcica</name>
    <dbReference type="NCBI Taxonomy" id="671987"/>
    <lineage>
        <taxon>Eukaryota</taxon>
        <taxon>Fungi</taxon>
        <taxon>Dikarya</taxon>
        <taxon>Ascomycota</taxon>
        <taxon>Pezizomycotina</taxon>
        <taxon>Dothideomycetes</taxon>
        <taxon>Pleosporomycetidae</taxon>
        <taxon>Pleosporales</taxon>
        <taxon>Pleosporineae</taxon>
        <taxon>Pleosporaceae</taxon>
        <taxon>Exserohilum</taxon>
    </lineage>
</organism>
<dbReference type="AlphaFoldDB" id="R0KND1"/>
<dbReference type="EMBL" id="KB908484">
    <property type="protein sequence ID" value="EOA90569.1"/>
    <property type="molecule type" value="Genomic_DNA"/>
</dbReference>
<protein>
    <submittedName>
        <fullName evidence="1">Uncharacterized protein</fullName>
    </submittedName>
</protein>
<dbReference type="GeneID" id="19402093"/>
<evidence type="ECO:0000313" key="1">
    <source>
        <dbReference type="EMBL" id="EOA90569.1"/>
    </source>
</evidence>
<reference evidence="1 2" key="2">
    <citation type="journal article" date="2013" name="PLoS Genet.">
        <title>Comparative genome structure, secondary metabolite, and effector coding capacity across Cochliobolus pathogens.</title>
        <authorList>
            <person name="Condon B.J."/>
            <person name="Leng Y."/>
            <person name="Wu D."/>
            <person name="Bushley K.E."/>
            <person name="Ohm R.A."/>
            <person name="Otillar R."/>
            <person name="Martin J."/>
            <person name="Schackwitz W."/>
            <person name="Grimwood J."/>
            <person name="MohdZainudin N."/>
            <person name="Xue C."/>
            <person name="Wang R."/>
            <person name="Manning V.A."/>
            <person name="Dhillon B."/>
            <person name="Tu Z.J."/>
            <person name="Steffenson B.J."/>
            <person name="Salamov A."/>
            <person name="Sun H."/>
            <person name="Lowry S."/>
            <person name="LaButti K."/>
            <person name="Han J."/>
            <person name="Copeland A."/>
            <person name="Lindquist E."/>
            <person name="Barry K."/>
            <person name="Schmutz J."/>
            <person name="Baker S.E."/>
            <person name="Ciuffetti L.M."/>
            <person name="Grigoriev I.V."/>
            <person name="Zhong S."/>
            <person name="Turgeon B.G."/>
        </authorList>
    </citation>
    <scope>NUCLEOTIDE SEQUENCE [LARGE SCALE GENOMIC DNA]</scope>
    <source>
        <strain evidence="2">28A</strain>
    </source>
</reference>
<dbReference type="HOGENOM" id="CLU_1807428_0_0_1"/>
<dbReference type="RefSeq" id="XP_008021800.1">
    <property type="nucleotide sequence ID" value="XM_008023609.1"/>
</dbReference>
<dbReference type="Proteomes" id="UP000016935">
    <property type="component" value="Unassembled WGS sequence"/>
</dbReference>
<reference evidence="1 2" key="1">
    <citation type="journal article" date="2012" name="PLoS Pathog.">
        <title>Diverse lifestyles and strategies of plant pathogenesis encoded in the genomes of eighteen Dothideomycetes fungi.</title>
        <authorList>
            <person name="Ohm R.A."/>
            <person name="Feau N."/>
            <person name="Henrissat B."/>
            <person name="Schoch C.L."/>
            <person name="Horwitz B.A."/>
            <person name="Barry K.W."/>
            <person name="Condon B.J."/>
            <person name="Copeland A.C."/>
            <person name="Dhillon B."/>
            <person name="Glaser F."/>
            <person name="Hesse C.N."/>
            <person name="Kosti I."/>
            <person name="LaButti K."/>
            <person name="Lindquist E.A."/>
            <person name="Lucas S."/>
            <person name="Salamov A.A."/>
            <person name="Bradshaw R.E."/>
            <person name="Ciuffetti L."/>
            <person name="Hamelin R.C."/>
            <person name="Kema G.H.J."/>
            <person name="Lawrence C."/>
            <person name="Scott J.A."/>
            <person name="Spatafora J.W."/>
            <person name="Turgeon B.G."/>
            <person name="de Wit P.J.G.M."/>
            <person name="Zhong S."/>
            <person name="Goodwin S.B."/>
            <person name="Grigoriev I.V."/>
        </authorList>
    </citation>
    <scope>NUCLEOTIDE SEQUENCE [LARGE SCALE GENOMIC DNA]</scope>
    <source>
        <strain evidence="2">28A</strain>
    </source>
</reference>